<feature type="region of interest" description="Disordered" evidence="1">
    <location>
        <begin position="171"/>
        <end position="197"/>
    </location>
</feature>
<feature type="compositionally biased region" description="Basic and acidic residues" evidence="1">
    <location>
        <begin position="75"/>
        <end position="87"/>
    </location>
</feature>
<dbReference type="EMBL" id="DS268416">
    <property type="protein sequence ID" value="EFP12731.1"/>
    <property type="molecule type" value="Genomic_DNA"/>
</dbReference>
<dbReference type="FunCoup" id="E3LVS9">
    <property type="interactions" value="1702"/>
</dbReference>
<protein>
    <submittedName>
        <fullName evidence="2">Uncharacterized protein</fullName>
    </submittedName>
</protein>
<dbReference type="GeneID" id="9810022"/>
<name>E3LVS9_CAERE</name>
<dbReference type="RefSeq" id="XP_003112297.2">
    <property type="nucleotide sequence ID" value="XM_003112249.2"/>
</dbReference>
<dbReference type="AlphaFoldDB" id="E3LVS9"/>
<dbReference type="KEGG" id="crq:GCK72_002470"/>
<dbReference type="CTD" id="9810022"/>
<dbReference type="Proteomes" id="UP000008281">
    <property type="component" value="Unassembled WGS sequence"/>
</dbReference>
<evidence type="ECO:0000256" key="1">
    <source>
        <dbReference type="SAM" id="MobiDB-lite"/>
    </source>
</evidence>
<accession>E3LVS9</accession>
<proteinExistence type="predicted"/>
<dbReference type="OrthoDB" id="5827281at2759"/>
<feature type="region of interest" description="Disordered" evidence="1">
    <location>
        <begin position="48"/>
        <end position="87"/>
    </location>
</feature>
<keyword evidence="3" id="KW-1185">Reference proteome</keyword>
<evidence type="ECO:0000313" key="3">
    <source>
        <dbReference type="Proteomes" id="UP000008281"/>
    </source>
</evidence>
<gene>
    <name evidence="2" type="ORF">CRE_29580</name>
</gene>
<dbReference type="OMA" id="TICVTIC"/>
<reference evidence="2" key="1">
    <citation type="submission" date="2007-07" db="EMBL/GenBank/DDBJ databases">
        <title>PCAP assembly of the Caenorhabditis remanei genome.</title>
        <authorList>
            <consortium name="The Caenorhabditis remanei Sequencing Consortium"/>
            <person name="Wilson R.K."/>
        </authorList>
    </citation>
    <scope>NUCLEOTIDE SEQUENCE [LARGE SCALE GENOMIC DNA]</scope>
    <source>
        <strain evidence="2">PB4641</strain>
    </source>
</reference>
<sequence>MGVCRRIFKNYEPTELTICVTICCEPRAPPRFDHWNISKPGYPPKIISCSRGSTNHDENREKRSKRKMVKRRKKSDISEKSGKSEKEFDNVEVQILSDQPLLHSDSATLISDDVETMMSSPEIVERRDIADEITVTDFDGKQLEAQDHHVSMTSLDSIAGLGGMMSMPEDSDDVGMAKGVRNSEDNDEKLKPEEEKREEEIIKQMESKKKFDLLLNGDVEIPTVPPVMNDVENPKKKVIVRRKKKSTTPETAPRYREFTETSINMYIEMNKQNIGEFIWDQQCTRIDALVAPIIELDRTTTPEIPVEIEIFD</sequence>
<feature type="compositionally biased region" description="Basic residues" evidence="1">
    <location>
        <begin position="62"/>
        <end position="74"/>
    </location>
</feature>
<evidence type="ECO:0000313" key="2">
    <source>
        <dbReference type="EMBL" id="EFP12731.1"/>
    </source>
</evidence>
<feature type="compositionally biased region" description="Basic and acidic residues" evidence="1">
    <location>
        <begin position="181"/>
        <end position="197"/>
    </location>
</feature>
<dbReference type="eggNOG" id="ENOG502TG3I">
    <property type="taxonomic scope" value="Eukaryota"/>
</dbReference>
<organism evidence="3">
    <name type="scientific">Caenorhabditis remanei</name>
    <name type="common">Caenorhabditis vulgaris</name>
    <dbReference type="NCBI Taxonomy" id="31234"/>
    <lineage>
        <taxon>Eukaryota</taxon>
        <taxon>Metazoa</taxon>
        <taxon>Ecdysozoa</taxon>
        <taxon>Nematoda</taxon>
        <taxon>Chromadorea</taxon>
        <taxon>Rhabditida</taxon>
        <taxon>Rhabditina</taxon>
        <taxon>Rhabditomorpha</taxon>
        <taxon>Rhabditoidea</taxon>
        <taxon>Rhabditidae</taxon>
        <taxon>Peloderinae</taxon>
        <taxon>Caenorhabditis</taxon>
    </lineage>
</organism>
<dbReference type="HOGENOM" id="CLU_960533_0_0_1"/>